<name>A0A4R6FL38_9SPHN</name>
<organism evidence="2 3">
    <name type="scientific">Stakelama pacifica</name>
    <dbReference type="NCBI Taxonomy" id="517720"/>
    <lineage>
        <taxon>Bacteria</taxon>
        <taxon>Pseudomonadati</taxon>
        <taxon>Pseudomonadota</taxon>
        <taxon>Alphaproteobacteria</taxon>
        <taxon>Sphingomonadales</taxon>
        <taxon>Sphingomonadaceae</taxon>
        <taxon>Stakelama</taxon>
    </lineage>
</organism>
<dbReference type="Proteomes" id="UP000295493">
    <property type="component" value="Unassembled WGS sequence"/>
</dbReference>
<dbReference type="AlphaFoldDB" id="A0A4R6FL38"/>
<dbReference type="Pfam" id="PF01315">
    <property type="entry name" value="Ald_Xan_dh_C"/>
    <property type="match status" value="1"/>
</dbReference>
<dbReference type="Gene3D" id="3.90.1170.50">
    <property type="entry name" value="Aldehyde oxidase/xanthine dehydrogenase, a/b hammerhead"/>
    <property type="match status" value="1"/>
</dbReference>
<dbReference type="InterPro" id="IPR037165">
    <property type="entry name" value="AldOxase/xan_DH_Mopterin-bd_sf"/>
</dbReference>
<sequence length="740" mass="78793">MSDTYTLTMDDPIETSLLDTSAQGLIGKGLDRVDGPKKVSGQATYSAEYSFENGCYGFLVRAPFAVGRITKIDTQAAKALPGVIDVVTDFDRFIRNSAQGAVKSAPVQGVRDVAYFGEPVAIVVAEGYEQARDAASLVRIEHEAGSGNFDFAEAIADADIPPDGAAPATHDQGDLDKAMGDADATVDEVWTTPSQNSAAMEPHASVALWNDDGLTLYGSYQMPSFDRPSLADALGLETEQVRIITPYIGGGFGSKLGIAPESVAAAIASKQIGRPVKTVMTRQQVFDATVRRSNTRQRVRLAAGKDGKLTGIGHETHCSNLPDEVFFEPAGIATHFLYGGEHRRITHAIARLNRVLSGSMRAPGEAAGMLALECAMDELAERLGIDPVELRKINDCKRDPEKDIPYSSRSFTECLDEGAKRFGWDKRNRTPGKMREGEWLIGHGMSGSARGNQLQPSEARVVLRPDGSAIVETDMTDIGTGTYTILSQIAGELLGLPIDRVDVRLGDNRFPPGSGSGGSFGAGSSGSSVYLACEDIRRKLATAMDCEPSDLTLKDGEAIAANRRVSLSDIMSGEIEATGRIEPGDQGDEVRQAGHGAHFCAVRVNAVTGEVRIDRWTAVFAAGRILNEKTATSQCLGGVVFGIGAALTEELVHDPRNGKVVNRDLAEYHVPVHADVPHVDIRFLPERDTHANPLHAKGIGELGIAGAGAAVANAIANATGARVRDYPLTLDKLLDSLPPV</sequence>
<dbReference type="SUPFAM" id="SSF56003">
    <property type="entry name" value="Molybdenum cofactor-binding domain"/>
    <property type="match status" value="1"/>
</dbReference>
<comment type="caution">
    <text evidence="2">The sequence shown here is derived from an EMBL/GenBank/DDBJ whole genome shotgun (WGS) entry which is preliminary data.</text>
</comment>
<dbReference type="InterPro" id="IPR016208">
    <property type="entry name" value="Ald_Oxase/xanthine_DH-like"/>
</dbReference>
<dbReference type="Gene3D" id="3.30.365.10">
    <property type="entry name" value="Aldehyde oxidase/xanthine dehydrogenase, molybdopterin binding domain"/>
    <property type="match status" value="4"/>
</dbReference>
<dbReference type="SMART" id="SM01008">
    <property type="entry name" value="Ald_Xan_dh_C"/>
    <property type="match status" value="1"/>
</dbReference>
<evidence type="ECO:0000259" key="1">
    <source>
        <dbReference type="SMART" id="SM01008"/>
    </source>
</evidence>
<dbReference type="Pfam" id="PF20256">
    <property type="entry name" value="MoCoBD_2"/>
    <property type="match status" value="1"/>
</dbReference>
<evidence type="ECO:0000313" key="2">
    <source>
        <dbReference type="EMBL" id="TDN82226.1"/>
    </source>
</evidence>
<keyword evidence="3" id="KW-1185">Reference proteome</keyword>
<dbReference type="InterPro" id="IPR008274">
    <property type="entry name" value="AldOxase/xan_DH_MoCoBD1"/>
</dbReference>
<gene>
    <name evidence="2" type="ORF">EV664_10632</name>
</gene>
<dbReference type="InterPro" id="IPR036856">
    <property type="entry name" value="Ald_Oxase/Xan_DH_a/b_sf"/>
</dbReference>
<dbReference type="GO" id="GO:0005506">
    <property type="term" value="F:iron ion binding"/>
    <property type="evidence" value="ECO:0007669"/>
    <property type="project" value="InterPro"/>
</dbReference>
<dbReference type="EMBL" id="SNWD01000006">
    <property type="protein sequence ID" value="TDN82226.1"/>
    <property type="molecule type" value="Genomic_DNA"/>
</dbReference>
<proteinExistence type="predicted"/>
<reference evidence="2 3" key="1">
    <citation type="submission" date="2019-03" db="EMBL/GenBank/DDBJ databases">
        <title>Genomic Encyclopedia of Type Strains, Phase IV (KMG-IV): sequencing the most valuable type-strain genomes for metagenomic binning, comparative biology and taxonomic classification.</title>
        <authorList>
            <person name="Goeker M."/>
        </authorList>
    </citation>
    <scope>NUCLEOTIDE SEQUENCE [LARGE SCALE GENOMIC DNA]</scope>
    <source>
        <strain evidence="2 3">DSM 25059</strain>
    </source>
</reference>
<dbReference type="PANTHER" id="PTHR11908">
    <property type="entry name" value="XANTHINE DEHYDROGENASE"/>
    <property type="match status" value="1"/>
</dbReference>
<dbReference type="OrthoDB" id="8428274at2"/>
<dbReference type="Pfam" id="PF02738">
    <property type="entry name" value="MoCoBD_1"/>
    <property type="match status" value="1"/>
</dbReference>
<dbReference type="PANTHER" id="PTHR11908:SF123">
    <property type="entry name" value="ALDEHYDE OXIDOREDUCTASE MOLYBDENUM-BINDING SUBUNIT PAOC"/>
    <property type="match status" value="1"/>
</dbReference>
<dbReference type="InterPro" id="IPR000674">
    <property type="entry name" value="Ald_Oxase/Xan_DH_a/b"/>
</dbReference>
<protein>
    <submittedName>
        <fullName evidence="2">Xanthine dehydrogenase YagR molybdenum-binding subunit</fullName>
    </submittedName>
</protein>
<feature type="domain" description="Aldehyde oxidase/xanthine dehydrogenase a/b hammerhead" evidence="1">
    <location>
        <begin position="40"/>
        <end position="146"/>
    </location>
</feature>
<dbReference type="RefSeq" id="WP_133495613.1">
    <property type="nucleotide sequence ID" value="NZ_BMLU01000006.1"/>
</dbReference>
<dbReference type="GO" id="GO:0016491">
    <property type="term" value="F:oxidoreductase activity"/>
    <property type="evidence" value="ECO:0007669"/>
    <property type="project" value="InterPro"/>
</dbReference>
<dbReference type="SUPFAM" id="SSF54665">
    <property type="entry name" value="CO dehydrogenase molybdoprotein N-domain-like"/>
    <property type="match status" value="1"/>
</dbReference>
<accession>A0A4R6FL38</accession>
<dbReference type="InterPro" id="IPR046867">
    <property type="entry name" value="AldOxase/xan_DH_MoCoBD2"/>
</dbReference>
<evidence type="ECO:0000313" key="3">
    <source>
        <dbReference type="Proteomes" id="UP000295493"/>
    </source>
</evidence>